<protein>
    <submittedName>
        <fullName evidence="3">Uncharacterized protein</fullName>
    </submittedName>
</protein>
<evidence type="ECO:0000256" key="1">
    <source>
        <dbReference type="ARBA" id="ARBA00008335"/>
    </source>
</evidence>
<dbReference type="PANTHER" id="PTHR11328:SF24">
    <property type="entry name" value="MAJOR FACILITATOR SUPERFAMILY (MFS) PROFILE DOMAIN-CONTAINING PROTEIN"/>
    <property type="match status" value="1"/>
</dbReference>
<sequence>MAGPMVATLQVRLRNWNSWVCRPYSTQASLCLAGKTCSAVFEGGVGSAFKNDQSLQSLLAPLQQLPTNGITMPTDAQACSEWIQSRGRPVLGNLSTALQNDEFCQCMVTCDTACGVADERTGFEWVAWCFATWSLVTMLICVKMVKERPTAGRTSSPPMVPAMFNTLQNGPFRVLLPAWAMDAYCNAIVTSVAPYFAVIVIAPTYQEGCGDPSSDSYDQWFCDTGNVIVVCGVLVLLAAIVGLPFWHTMVRMIGKVRTWWLWSLTMALTNLLFMFLLEGWVIPFWIVSALNGFPLGAKFIADSILSDIIDYDEFLTGHRSEATYFMFKGFLPKIVQIPASAVPIALLGLVGYKSPVGGVEQRQGMSVVIYIKAVVFSCVIASSIAVLIKWRYPLRTAEHRNELQRGIEAHRRSEDYPDPVTKVSYRLMKVSGELQNTYWLLDHFRAQRLRRAFVEQAKQESREAAELLAAINLKEGARRILRITRYQLFASIVALVTSVVATIFSMRLLSDKNFSFVPTFTAVAVGLSIVALVFSSLRLRAAVRLEASANSGDLTEQIVAQVLLRRDLIGQVGMLRSEHRDSLRGDCQMHGSLEASI</sequence>
<keyword evidence="2" id="KW-1133">Transmembrane helix</keyword>
<dbReference type="GO" id="GO:0005886">
    <property type="term" value="C:plasma membrane"/>
    <property type="evidence" value="ECO:0007669"/>
    <property type="project" value="TreeGrafter"/>
</dbReference>
<dbReference type="GO" id="GO:0015293">
    <property type="term" value="F:symporter activity"/>
    <property type="evidence" value="ECO:0007669"/>
    <property type="project" value="InterPro"/>
</dbReference>
<feature type="transmembrane region" description="Helical" evidence="2">
    <location>
        <begin position="183"/>
        <end position="205"/>
    </location>
</feature>
<proteinExistence type="inferred from homology"/>
<feature type="transmembrane region" description="Helical" evidence="2">
    <location>
        <begin position="225"/>
        <end position="246"/>
    </location>
</feature>
<name>A0A7S0AD22_9DINO</name>
<evidence type="ECO:0000313" key="3">
    <source>
        <dbReference type="EMBL" id="CAD8360020.1"/>
    </source>
</evidence>
<dbReference type="InterPro" id="IPR036259">
    <property type="entry name" value="MFS_trans_sf"/>
</dbReference>
<organism evidence="3">
    <name type="scientific">Pyrodinium bahamense</name>
    <dbReference type="NCBI Taxonomy" id="73915"/>
    <lineage>
        <taxon>Eukaryota</taxon>
        <taxon>Sar</taxon>
        <taxon>Alveolata</taxon>
        <taxon>Dinophyceae</taxon>
        <taxon>Gonyaulacales</taxon>
        <taxon>Pyrocystaceae</taxon>
        <taxon>Pyrodinium</taxon>
    </lineage>
</organism>
<dbReference type="GO" id="GO:0008643">
    <property type="term" value="P:carbohydrate transport"/>
    <property type="evidence" value="ECO:0007669"/>
    <property type="project" value="InterPro"/>
</dbReference>
<feature type="transmembrane region" description="Helical" evidence="2">
    <location>
        <begin position="515"/>
        <end position="534"/>
    </location>
</feature>
<dbReference type="InterPro" id="IPR039672">
    <property type="entry name" value="MFS_2"/>
</dbReference>
<keyword evidence="2" id="KW-0812">Transmembrane</keyword>
<dbReference type="Pfam" id="PF13347">
    <property type="entry name" value="MFS_2"/>
    <property type="match status" value="1"/>
</dbReference>
<gene>
    <name evidence="3" type="ORF">PBAH0796_LOCUS14637</name>
</gene>
<dbReference type="EMBL" id="HBEG01024127">
    <property type="protein sequence ID" value="CAD8360020.1"/>
    <property type="molecule type" value="Transcribed_RNA"/>
</dbReference>
<reference evidence="3" key="1">
    <citation type="submission" date="2021-01" db="EMBL/GenBank/DDBJ databases">
        <authorList>
            <person name="Corre E."/>
            <person name="Pelletier E."/>
            <person name="Niang G."/>
            <person name="Scheremetjew M."/>
            <person name="Finn R."/>
            <person name="Kale V."/>
            <person name="Holt S."/>
            <person name="Cochrane G."/>
            <person name="Meng A."/>
            <person name="Brown T."/>
            <person name="Cohen L."/>
        </authorList>
    </citation>
    <scope>NUCLEOTIDE SEQUENCE</scope>
    <source>
        <strain evidence="3">Pbaha01</strain>
    </source>
</reference>
<dbReference type="Gene3D" id="1.20.1250.20">
    <property type="entry name" value="MFS general substrate transporter like domains"/>
    <property type="match status" value="1"/>
</dbReference>
<dbReference type="AlphaFoldDB" id="A0A7S0AD22"/>
<comment type="similarity">
    <text evidence="1">Belongs to the major facilitator superfamily.</text>
</comment>
<evidence type="ECO:0000256" key="2">
    <source>
        <dbReference type="SAM" id="Phobius"/>
    </source>
</evidence>
<dbReference type="PANTHER" id="PTHR11328">
    <property type="entry name" value="MAJOR FACILITATOR SUPERFAMILY DOMAIN-CONTAINING PROTEIN"/>
    <property type="match status" value="1"/>
</dbReference>
<feature type="transmembrane region" description="Helical" evidence="2">
    <location>
        <begin position="258"/>
        <end position="276"/>
    </location>
</feature>
<accession>A0A7S0AD22</accession>
<dbReference type="SUPFAM" id="SSF103473">
    <property type="entry name" value="MFS general substrate transporter"/>
    <property type="match status" value="1"/>
</dbReference>
<feature type="transmembrane region" description="Helical" evidence="2">
    <location>
        <begin position="488"/>
        <end position="509"/>
    </location>
</feature>
<keyword evidence="2" id="KW-0472">Membrane</keyword>
<feature type="transmembrane region" description="Helical" evidence="2">
    <location>
        <begin position="367"/>
        <end position="388"/>
    </location>
</feature>